<dbReference type="InterPro" id="IPR017970">
    <property type="entry name" value="Homeobox_CS"/>
</dbReference>
<dbReference type="RefSeq" id="XP_029115834.1">
    <property type="nucleotide sequence ID" value="XM_029260001.1"/>
</dbReference>
<dbReference type="InterPro" id="IPR046333">
    <property type="entry name" value="HXA10/ABDB-like"/>
</dbReference>
<protein>
    <recommendedName>
        <fullName evidence="13">Homeobox domain-containing protein</fullName>
    </recommendedName>
</protein>
<keyword evidence="8" id="KW-0804">Transcription</keyword>
<feature type="region of interest" description="Disordered" evidence="12">
    <location>
        <begin position="211"/>
        <end position="289"/>
    </location>
</feature>
<keyword evidence="15" id="KW-1185">Reference proteome</keyword>
<reference evidence="14 15" key="1">
    <citation type="submission" date="2019-04" db="EMBL/GenBank/DDBJ databases">
        <authorList>
            <consortium name="Wellcome Sanger Institute Data Sharing"/>
        </authorList>
    </citation>
    <scope>NUCLEOTIDE SEQUENCE [LARGE SCALE GENOMIC DNA]</scope>
</reference>
<dbReference type="GO" id="GO:0000978">
    <property type="term" value="F:RNA polymerase II cis-regulatory region sequence-specific DNA binding"/>
    <property type="evidence" value="ECO:0007669"/>
    <property type="project" value="TreeGrafter"/>
</dbReference>
<evidence type="ECO:0000313" key="15">
    <source>
        <dbReference type="Proteomes" id="UP000694397"/>
    </source>
</evidence>
<dbReference type="AlphaFoldDB" id="A0A8C9U3V3"/>
<evidence type="ECO:0000256" key="7">
    <source>
        <dbReference type="ARBA" id="ARBA00023155"/>
    </source>
</evidence>
<dbReference type="PROSITE" id="PS50071">
    <property type="entry name" value="HOMEOBOX_2"/>
    <property type="match status" value="1"/>
</dbReference>
<feature type="domain" description="Homeobox" evidence="13">
    <location>
        <begin position="300"/>
        <end position="360"/>
    </location>
</feature>
<accession>A0A8C9U3V3</accession>
<comment type="function">
    <text evidence="1">Sequence-specific transcription factor which is part of a developmental regulatory system that provides cells with specific positional identities on the anterior-posterior axis.</text>
</comment>
<keyword evidence="4" id="KW-0217">Developmental protein</keyword>
<evidence type="ECO:0000256" key="9">
    <source>
        <dbReference type="ARBA" id="ARBA00023242"/>
    </source>
</evidence>
<dbReference type="Ensembl" id="ENSSFOT00015038978.1">
    <property type="protein sequence ID" value="ENSSFOP00015059977.1"/>
    <property type="gene ID" value="ENSSFOG00015027620.1"/>
</dbReference>
<evidence type="ECO:0000256" key="1">
    <source>
        <dbReference type="ARBA" id="ARBA00003263"/>
    </source>
</evidence>
<dbReference type="InterPro" id="IPR009057">
    <property type="entry name" value="Homeodomain-like_sf"/>
</dbReference>
<dbReference type="GO" id="GO:0000981">
    <property type="term" value="F:DNA-binding transcription factor activity, RNA polymerase II-specific"/>
    <property type="evidence" value="ECO:0007669"/>
    <property type="project" value="InterPro"/>
</dbReference>
<sequence>MSARSGYLLLPTNYTTTMSCSDSPAGNSFLVNSLISARSEGGGDYYPGSGVYFPAASELPYGLPNCGFFPGLSKRNDATCQNMVPTSSPYMSGMQVWLETSSSGSSGRSCRMEQQSVVGQQQQQQQQQQQGTVCSFPASIKEESSYSVYESGKTAKASNAEDVVCYPRAPPGSCTGGESSPVPVPGYFRLSQTYATSKVYRDVVQSSPSHFTLQTPARFDSPPSSTSTTERARRDGDAPFSCAPARQTREEETRVSSSEEPPSPDPAESRSASVSEGADALTGAHGGSKGECAATWLTAKSGRKKRCPYTKHQTLELEKEFLFNMYLTRERRLEISRSVHLSDRQVKIWFQNRRMKLKKMSRENRIRELHYS</sequence>
<dbReference type="CDD" id="cd00086">
    <property type="entry name" value="homeodomain"/>
    <property type="match status" value="1"/>
</dbReference>
<evidence type="ECO:0000256" key="11">
    <source>
        <dbReference type="RuleBase" id="RU000682"/>
    </source>
</evidence>
<gene>
    <name evidence="14" type="primary">hoxa10b</name>
</gene>
<dbReference type="PANTHER" id="PTHR45874">
    <property type="entry name" value="HOMEOBOX PROTEIN ABDOMINAL-B"/>
    <property type="match status" value="1"/>
</dbReference>
<dbReference type="GeneID" id="108927443"/>
<name>A0A8C9U3V3_SCLFO</name>
<keyword evidence="7 10" id="KW-0371">Homeobox</keyword>
<keyword evidence="5" id="KW-0805">Transcription regulation</keyword>
<evidence type="ECO:0000256" key="3">
    <source>
        <dbReference type="ARBA" id="ARBA00006317"/>
    </source>
</evidence>
<dbReference type="PANTHER" id="PTHR45874:SF1">
    <property type="entry name" value="HOMEOBOX PROTEIN HOX-A10"/>
    <property type="match status" value="1"/>
</dbReference>
<keyword evidence="6 10" id="KW-0238">DNA-binding</keyword>
<dbReference type="Pfam" id="PF00046">
    <property type="entry name" value="Homeodomain"/>
    <property type="match status" value="1"/>
</dbReference>
<dbReference type="SMART" id="SM00389">
    <property type="entry name" value="HOX"/>
    <property type="match status" value="1"/>
</dbReference>
<dbReference type="InterPro" id="IPR020479">
    <property type="entry name" value="HD_metazoa"/>
</dbReference>
<evidence type="ECO:0000256" key="2">
    <source>
        <dbReference type="ARBA" id="ARBA00004123"/>
    </source>
</evidence>
<evidence type="ECO:0000256" key="10">
    <source>
        <dbReference type="PROSITE-ProRule" id="PRU00108"/>
    </source>
</evidence>
<dbReference type="PROSITE" id="PS51257">
    <property type="entry name" value="PROKAR_LIPOPROTEIN"/>
    <property type="match status" value="1"/>
</dbReference>
<feature type="DNA-binding region" description="Homeobox" evidence="10">
    <location>
        <begin position="302"/>
        <end position="361"/>
    </location>
</feature>
<dbReference type="GeneTree" id="ENSGT00940000163268"/>
<comment type="similarity">
    <text evidence="3">Belongs to the Abd-B homeobox family.</text>
</comment>
<feature type="compositionally biased region" description="Low complexity" evidence="12">
    <location>
        <begin position="101"/>
        <end position="123"/>
    </location>
</feature>
<dbReference type="FunFam" id="1.10.10.60:FF:000018">
    <property type="entry name" value="Homeobox A10"/>
    <property type="match status" value="1"/>
</dbReference>
<evidence type="ECO:0000256" key="8">
    <source>
        <dbReference type="ARBA" id="ARBA00023163"/>
    </source>
</evidence>
<reference evidence="14" key="2">
    <citation type="submission" date="2025-08" db="UniProtKB">
        <authorList>
            <consortium name="Ensembl"/>
        </authorList>
    </citation>
    <scope>IDENTIFICATION</scope>
</reference>
<keyword evidence="9 10" id="KW-0539">Nucleus</keyword>
<dbReference type="SUPFAM" id="SSF46689">
    <property type="entry name" value="Homeodomain-like"/>
    <property type="match status" value="1"/>
</dbReference>
<dbReference type="PRINTS" id="PR00024">
    <property type="entry name" value="HOMEOBOX"/>
</dbReference>
<evidence type="ECO:0000256" key="12">
    <source>
        <dbReference type="SAM" id="MobiDB-lite"/>
    </source>
</evidence>
<evidence type="ECO:0000256" key="6">
    <source>
        <dbReference type="ARBA" id="ARBA00023125"/>
    </source>
</evidence>
<dbReference type="Proteomes" id="UP000694397">
    <property type="component" value="Chromosome 18"/>
</dbReference>
<proteinExistence type="inferred from homology"/>
<evidence type="ECO:0000259" key="13">
    <source>
        <dbReference type="PROSITE" id="PS50071"/>
    </source>
</evidence>
<dbReference type="GO" id="GO:0005634">
    <property type="term" value="C:nucleus"/>
    <property type="evidence" value="ECO:0007669"/>
    <property type="project" value="UniProtKB-SubCell"/>
</dbReference>
<dbReference type="PROSITE" id="PS00027">
    <property type="entry name" value="HOMEOBOX_1"/>
    <property type="match status" value="1"/>
</dbReference>
<reference evidence="14" key="3">
    <citation type="submission" date="2025-09" db="UniProtKB">
        <authorList>
            <consortium name="Ensembl"/>
        </authorList>
    </citation>
    <scope>IDENTIFICATION</scope>
</reference>
<organism evidence="14 15">
    <name type="scientific">Scleropages formosus</name>
    <name type="common">Asian bonytongue</name>
    <name type="synonym">Osteoglossum formosum</name>
    <dbReference type="NCBI Taxonomy" id="113540"/>
    <lineage>
        <taxon>Eukaryota</taxon>
        <taxon>Metazoa</taxon>
        <taxon>Chordata</taxon>
        <taxon>Craniata</taxon>
        <taxon>Vertebrata</taxon>
        <taxon>Euteleostomi</taxon>
        <taxon>Actinopterygii</taxon>
        <taxon>Neopterygii</taxon>
        <taxon>Teleostei</taxon>
        <taxon>Osteoglossocephala</taxon>
        <taxon>Osteoglossomorpha</taxon>
        <taxon>Osteoglossiformes</taxon>
        <taxon>Osteoglossidae</taxon>
        <taxon>Scleropages</taxon>
    </lineage>
</organism>
<feature type="region of interest" description="Disordered" evidence="12">
    <location>
        <begin position="100"/>
        <end position="123"/>
    </location>
</feature>
<dbReference type="Gene3D" id="1.10.10.60">
    <property type="entry name" value="Homeodomain-like"/>
    <property type="match status" value="1"/>
</dbReference>
<dbReference type="OrthoDB" id="6159439at2759"/>
<evidence type="ECO:0000313" key="14">
    <source>
        <dbReference type="Ensembl" id="ENSSFOP00015059977.1"/>
    </source>
</evidence>
<evidence type="ECO:0000256" key="5">
    <source>
        <dbReference type="ARBA" id="ARBA00023015"/>
    </source>
</evidence>
<dbReference type="InterPro" id="IPR001356">
    <property type="entry name" value="HD"/>
</dbReference>
<comment type="subcellular location">
    <subcellularLocation>
        <location evidence="2 10 11">Nucleus</location>
    </subcellularLocation>
</comment>
<evidence type="ECO:0000256" key="4">
    <source>
        <dbReference type="ARBA" id="ARBA00022473"/>
    </source>
</evidence>